<evidence type="ECO:0000259" key="1">
    <source>
        <dbReference type="PROSITE" id="PS50943"/>
    </source>
</evidence>
<dbReference type="InterPro" id="IPR001387">
    <property type="entry name" value="Cro/C1-type_HTH"/>
</dbReference>
<reference evidence="2 3" key="1">
    <citation type="submission" date="2024-03" db="EMBL/GenBank/DDBJ databases">
        <title>Human intestinal bacterial collection.</title>
        <authorList>
            <person name="Pauvert C."/>
            <person name="Hitch T.C.A."/>
            <person name="Clavel T."/>
        </authorList>
    </citation>
    <scope>NUCLEOTIDE SEQUENCE [LARGE SCALE GENOMIC DNA]</scope>
    <source>
        <strain evidence="2 3">CLA-AA-H281</strain>
    </source>
</reference>
<keyword evidence="3" id="KW-1185">Reference proteome</keyword>
<dbReference type="EMBL" id="JBBMEN010000002">
    <property type="protein sequence ID" value="MEQ2384827.1"/>
    <property type="molecule type" value="Genomic_DNA"/>
</dbReference>
<comment type="caution">
    <text evidence="2">The sequence shown here is derived from an EMBL/GenBank/DDBJ whole genome shotgun (WGS) entry which is preliminary data.</text>
</comment>
<accession>A0ABV1BZS2</accession>
<dbReference type="InterPro" id="IPR010982">
    <property type="entry name" value="Lambda_DNA-bd_dom_sf"/>
</dbReference>
<gene>
    <name evidence="2" type="ORF">WMO20_02590</name>
</gene>
<dbReference type="RefSeq" id="WP_349185745.1">
    <property type="nucleotide sequence ID" value="NZ_JBBMEN010000002.1"/>
</dbReference>
<name>A0ABV1BZS2_9FIRM</name>
<dbReference type="SMART" id="SM00530">
    <property type="entry name" value="HTH_XRE"/>
    <property type="match status" value="1"/>
</dbReference>
<dbReference type="InterPro" id="IPR008003">
    <property type="entry name" value="DUF739"/>
</dbReference>
<organism evidence="2 3">
    <name type="scientific">Faecalibacterium intestinale</name>
    <dbReference type="NCBI Taxonomy" id="3133155"/>
    <lineage>
        <taxon>Bacteria</taxon>
        <taxon>Bacillati</taxon>
        <taxon>Bacillota</taxon>
        <taxon>Clostridia</taxon>
        <taxon>Eubacteriales</taxon>
        <taxon>Oscillospiraceae</taxon>
        <taxon>Faecalibacterium</taxon>
    </lineage>
</organism>
<dbReference type="CDD" id="cd00093">
    <property type="entry name" value="HTH_XRE"/>
    <property type="match status" value="1"/>
</dbReference>
<proteinExistence type="predicted"/>
<dbReference type="Gene3D" id="1.10.260.40">
    <property type="entry name" value="lambda repressor-like DNA-binding domains"/>
    <property type="match status" value="1"/>
</dbReference>
<sequence length="77" mass="8773">MYRPFKKLRLRMVELDYNQKDLARAAGIVPSTFSLRIRGKQPFNSAQIAAIARVLNIPTSEIGAYFFEEPGRKMKVG</sequence>
<dbReference type="Proteomes" id="UP001465119">
    <property type="component" value="Unassembled WGS sequence"/>
</dbReference>
<dbReference type="Pfam" id="PF05339">
    <property type="entry name" value="DUF739"/>
    <property type="match status" value="1"/>
</dbReference>
<evidence type="ECO:0000313" key="3">
    <source>
        <dbReference type="Proteomes" id="UP001465119"/>
    </source>
</evidence>
<feature type="domain" description="HTH cro/C1-type" evidence="1">
    <location>
        <begin position="8"/>
        <end position="62"/>
    </location>
</feature>
<dbReference type="SUPFAM" id="SSF47413">
    <property type="entry name" value="lambda repressor-like DNA-binding domains"/>
    <property type="match status" value="1"/>
</dbReference>
<evidence type="ECO:0000313" key="2">
    <source>
        <dbReference type="EMBL" id="MEQ2384827.1"/>
    </source>
</evidence>
<protein>
    <submittedName>
        <fullName evidence="2">Helix-turn-helix transcriptional regulator</fullName>
    </submittedName>
</protein>
<dbReference type="PROSITE" id="PS50943">
    <property type="entry name" value="HTH_CROC1"/>
    <property type="match status" value="1"/>
</dbReference>